<name>A0A3B3IE67_ORYLA</name>
<evidence type="ECO:0000313" key="2">
    <source>
        <dbReference type="Ensembl" id="ENSORLP00000042037.1"/>
    </source>
</evidence>
<dbReference type="SUPFAM" id="SSF48726">
    <property type="entry name" value="Immunoglobulin"/>
    <property type="match status" value="2"/>
</dbReference>
<dbReference type="PANTHER" id="PTHR46484:SF8">
    <property type="entry name" value="B-CELL RECEPTOR CD22-LIKE-RELATED"/>
    <property type="match status" value="1"/>
</dbReference>
<dbReference type="Gene3D" id="2.60.40.10">
    <property type="entry name" value="Immunoglobulins"/>
    <property type="match status" value="3"/>
</dbReference>
<dbReference type="InterPro" id="IPR013783">
    <property type="entry name" value="Ig-like_fold"/>
</dbReference>
<evidence type="ECO:0000313" key="3">
    <source>
        <dbReference type="Proteomes" id="UP000001038"/>
    </source>
</evidence>
<dbReference type="GeneTree" id="ENSGT01150000286924"/>
<organism evidence="2 3">
    <name type="scientific">Oryzias latipes</name>
    <name type="common">Japanese rice fish</name>
    <name type="synonym">Japanese killifish</name>
    <dbReference type="NCBI Taxonomy" id="8090"/>
    <lineage>
        <taxon>Eukaryota</taxon>
        <taxon>Metazoa</taxon>
        <taxon>Chordata</taxon>
        <taxon>Craniata</taxon>
        <taxon>Vertebrata</taxon>
        <taxon>Euteleostomi</taxon>
        <taxon>Actinopterygii</taxon>
        <taxon>Neopterygii</taxon>
        <taxon>Teleostei</taxon>
        <taxon>Neoteleostei</taxon>
        <taxon>Acanthomorphata</taxon>
        <taxon>Ovalentaria</taxon>
        <taxon>Atherinomorphae</taxon>
        <taxon>Beloniformes</taxon>
        <taxon>Adrianichthyidae</taxon>
        <taxon>Oryziinae</taxon>
        <taxon>Oryzias</taxon>
    </lineage>
</organism>
<accession>A0A3B3IE67</accession>
<sequence length="442" mass="50150">MYNLTIYLDLRACFLLYIIAGVMAVCNRESHLYITAPEMMEALSGSCLQIPCSFTPNEIKEMFDERREIYEVWIKSSAEFSNNPNNVVFNRSKPVNLYEIRLIGNLTQKNCTTVFNNLHRNHTNKYFFRIENGPFKATAACNPIQITVQDSAWSPSIEIPADLKEEESVTVTCSALTPCPQYPPELTWNLQTDSQRQIEENTNGSFITKIQKNITLSDSDDGFTISCSVRYPVNKGENVKTAETQQTLSVSYSPKNTSVSISASGLVSVGSWVNLTCSSRAKPPVSSFSWFRICKDGDIKVADGDFYSFSVAENAEYRCTAKNRMGNQTSEVIALRIKGKSLIIQTHCCWSLFRSVVVRRELSQTAKLSIFLELRMNSSKDIVENETNFEYDDFLFFLSLHQEYNDKDHFYHLADNTLPFTVFFLLVSLCSLFAVDEVISKS</sequence>
<dbReference type="InterPro" id="IPR003599">
    <property type="entry name" value="Ig_sub"/>
</dbReference>
<keyword evidence="3" id="KW-1185">Reference proteome</keyword>
<evidence type="ECO:0000259" key="1">
    <source>
        <dbReference type="PROSITE" id="PS50835"/>
    </source>
</evidence>
<dbReference type="SMART" id="SM00409">
    <property type="entry name" value="IG"/>
    <property type="match status" value="3"/>
</dbReference>
<dbReference type="InParanoid" id="A0A3B3IE67"/>
<dbReference type="Proteomes" id="UP000001038">
    <property type="component" value="Chromosome 20"/>
</dbReference>
<reference evidence="2" key="3">
    <citation type="submission" date="2025-09" db="UniProtKB">
        <authorList>
            <consortium name="Ensembl"/>
        </authorList>
    </citation>
    <scope>IDENTIFICATION</scope>
    <source>
        <strain evidence="2">Hd-rR</strain>
    </source>
</reference>
<dbReference type="Ensembl" id="ENSORLT00000041988.1">
    <property type="protein sequence ID" value="ENSORLP00000042037.1"/>
    <property type="gene ID" value="ENSORLG00000027432.1"/>
</dbReference>
<protein>
    <submittedName>
        <fullName evidence="2">Si:dkeyp-28d2.4</fullName>
    </submittedName>
</protein>
<proteinExistence type="predicted"/>
<dbReference type="Bgee" id="ENSORLG00000027432">
    <property type="expression patterns" value="Expressed in pharyngeal gill and 7 other cell types or tissues"/>
</dbReference>
<dbReference type="AlphaFoldDB" id="A0A3B3IE67"/>
<feature type="domain" description="Ig-like" evidence="1">
    <location>
        <begin position="155"/>
        <end position="249"/>
    </location>
</feature>
<dbReference type="PROSITE" id="PS50835">
    <property type="entry name" value="IG_LIKE"/>
    <property type="match status" value="2"/>
</dbReference>
<dbReference type="PANTHER" id="PTHR46484">
    <property type="entry name" value="SI:CH211-171H4.5-RELATED"/>
    <property type="match status" value="1"/>
</dbReference>
<dbReference type="InterPro" id="IPR007110">
    <property type="entry name" value="Ig-like_dom"/>
</dbReference>
<dbReference type="InterPro" id="IPR036179">
    <property type="entry name" value="Ig-like_dom_sf"/>
</dbReference>
<feature type="domain" description="Ig-like" evidence="1">
    <location>
        <begin position="254"/>
        <end position="334"/>
    </location>
</feature>
<reference evidence="2 3" key="1">
    <citation type="journal article" date="2007" name="Nature">
        <title>The medaka draft genome and insights into vertebrate genome evolution.</title>
        <authorList>
            <person name="Kasahara M."/>
            <person name="Naruse K."/>
            <person name="Sasaki S."/>
            <person name="Nakatani Y."/>
            <person name="Qu W."/>
            <person name="Ahsan B."/>
            <person name="Yamada T."/>
            <person name="Nagayasu Y."/>
            <person name="Doi K."/>
            <person name="Kasai Y."/>
            <person name="Jindo T."/>
            <person name="Kobayashi D."/>
            <person name="Shimada A."/>
            <person name="Toyoda A."/>
            <person name="Kuroki Y."/>
            <person name="Fujiyama A."/>
            <person name="Sasaki T."/>
            <person name="Shimizu A."/>
            <person name="Asakawa S."/>
            <person name="Shimizu N."/>
            <person name="Hashimoto S."/>
            <person name="Yang J."/>
            <person name="Lee Y."/>
            <person name="Matsushima K."/>
            <person name="Sugano S."/>
            <person name="Sakaizumi M."/>
            <person name="Narita T."/>
            <person name="Ohishi K."/>
            <person name="Haga S."/>
            <person name="Ohta F."/>
            <person name="Nomoto H."/>
            <person name="Nogata K."/>
            <person name="Morishita T."/>
            <person name="Endo T."/>
            <person name="Shin-I T."/>
            <person name="Takeda H."/>
            <person name="Morishita S."/>
            <person name="Kohara Y."/>
        </authorList>
    </citation>
    <scope>NUCLEOTIDE SEQUENCE [LARGE SCALE GENOMIC DNA]</scope>
    <source>
        <strain evidence="2 3">Hd-rR</strain>
    </source>
</reference>
<reference evidence="2" key="2">
    <citation type="submission" date="2025-08" db="UniProtKB">
        <authorList>
            <consortium name="Ensembl"/>
        </authorList>
    </citation>
    <scope>IDENTIFICATION</scope>
    <source>
        <strain evidence="2">Hd-rR</strain>
    </source>
</reference>